<dbReference type="EMBL" id="RBID01000015">
    <property type="protein sequence ID" value="RKQ57832.1"/>
    <property type="molecule type" value="Genomic_DNA"/>
</dbReference>
<keyword evidence="3 6" id="KW-0227">DNA damage</keyword>
<proteinExistence type="inferred from homology"/>
<sequence>MDVVDRKTRSRMMSGIRGKNTKPEIVVRRYLHAQGFRFRLHVADLPGKPDIVLRKYKLCIFVHGCFWHHHEGCRYATTPKTRTEFWIEKFTTNKQRDAHARMLLLNAGWRVFEIWECGLKKRSDESIGWLSECIRGEVAMLSWPNYWRSQELGA</sequence>
<keyword evidence="4 6" id="KW-0378">Hydrolase</keyword>
<reference evidence="7 8" key="1">
    <citation type="submission" date="2018-10" db="EMBL/GenBank/DDBJ databases">
        <title>Genomic Encyclopedia of Type Strains, Phase IV (KMG-IV): sequencing the most valuable type-strain genomes for metagenomic binning, comparative biology and taxonomic classification.</title>
        <authorList>
            <person name="Goeker M."/>
        </authorList>
    </citation>
    <scope>NUCLEOTIDE SEQUENCE [LARGE SCALE GENOMIC DNA]</scope>
    <source>
        <strain evidence="7 8">DSM 3303</strain>
    </source>
</reference>
<comment type="function">
    <text evidence="6">May nick specific sequences that contain T:G mispairs resulting from m5C-deamination.</text>
</comment>
<evidence type="ECO:0000256" key="1">
    <source>
        <dbReference type="ARBA" id="ARBA00022722"/>
    </source>
</evidence>
<dbReference type="GO" id="GO:0006298">
    <property type="term" value="P:mismatch repair"/>
    <property type="evidence" value="ECO:0007669"/>
    <property type="project" value="UniProtKB-UniRule"/>
</dbReference>
<protein>
    <recommendedName>
        <fullName evidence="6">Very short patch repair endonuclease</fullName>
        <ecNumber evidence="6">3.1.-.-</ecNumber>
    </recommendedName>
</protein>
<dbReference type="Pfam" id="PF03852">
    <property type="entry name" value="Vsr"/>
    <property type="match status" value="1"/>
</dbReference>
<gene>
    <name evidence="7" type="ORF">C8E02_2131</name>
</gene>
<dbReference type="EC" id="3.1.-.-" evidence="6"/>
<dbReference type="GO" id="GO:0004519">
    <property type="term" value="F:endonuclease activity"/>
    <property type="evidence" value="ECO:0007669"/>
    <property type="project" value="UniProtKB-KW"/>
</dbReference>
<dbReference type="RefSeq" id="WP_120810724.1">
    <property type="nucleotide sequence ID" value="NZ_RBID01000015.1"/>
</dbReference>
<dbReference type="CDD" id="cd00221">
    <property type="entry name" value="Vsr"/>
    <property type="match status" value="1"/>
</dbReference>
<keyword evidence="2 6" id="KW-0255">Endonuclease</keyword>
<evidence type="ECO:0000256" key="6">
    <source>
        <dbReference type="PIRNR" id="PIRNR018267"/>
    </source>
</evidence>
<dbReference type="InterPro" id="IPR004603">
    <property type="entry name" value="DNA_mismatch_endonuc_vsr"/>
</dbReference>
<dbReference type="Proteomes" id="UP000279384">
    <property type="component" value="Unassembled WGS sequence"/>
</dbReference>
<dbReference type="PIRSF" id="PIRSF018267">
    <property type="entry name" value="VSR_endonuc"/>
    <property type="match status" value="1"/>
</dbReference>
<accession>A0A495BA30</accession>
<keyword evidence="1 6" id="KW-0540">Nuclease</keyword>
<dbReference type="InterPro" id="IPR011335">
    <property type="entry name" value="Restrct_endonuc-II-like"/>
</dbReference>
<comment type="similarity">
    <text evidence="6">Belongs to the vsr family.</text>
</comment>
<keyword evidence="5 6" id="KW-0234">DNA repair</keyword>
<evidence type="ECO:0000256" key="5">
    <source>
        <dbReference type="ARBA" id="ARBA00023204"/>
    </source>
</evidence>
<dbReference type="Gene3D" id="3.40.960.10">
    <property type="entry name" value="VSR Endonuclease"/>
    <property type="match status" value="1"/>
</dbReference>
<comment type="caution">
    <text evidence="7">The sequence shown here is derived from an EMBL/GenBank/DDBJ whole genome shotgun (WGS) entry which is preliminary data.</text>
</comment>
<evidence type="ECO:0000256" key="2">
    <source>
        <dbReference type="ARBA" id="ARBA00022759"/>
    </source>
</evidence>
<dbReference type="NCBIfam" id="TIGR00632">
    <property type="entry name" value="vsr"/>
    <property type="match status" value="1"/>
</dbReference>
<evidence type="ECO:0000313" key="7">
    <source>
        <dbReference type="EMBL" id="RKQ57832.1"/>
    </source>
</evidence>
<evidence type="ECO:0000256" key="4">
    <source>
        <dbReference type="ARBA" id="ARBA00022801"/>
    </source>
</evidence>
<evidence type="ECO:0000256" key="3">
    <source>
        <dbReference type="ARBA" id="ARBA00022763"/>
    </source>
</evidence>
<dbReference type="GO" id="GO:0016787">
    <property type="term" value="F:hydrolase activity"/>
    <property type="evidence" value="ECO:0007669"/>
    <property type="project" value="UniProtKB-KW"/>
</dbReference>
<name>A0A495BA30_VOGIN</name>
<dbReference type="AlphaFoldDB" id="A0A495BA30"/>
<evidence type="ECO:0000313" key="8">
    <source>
        <dbReference type="Proteomes" id="UP000279384"/>
    </source>
</evidence>
<dbReference type="SUPFAM" id="SSF52980">
    <property type="entry name" value="Restriction endonuclease-like"/>
    <property type="match status" value="1"/>
</dbReference>
<organism evidence="7 8">
    <name type="scientific">Vogesella indigofera</name>
    <name type="common">Pseudomonas indigofera</name>
    <dbReference type="NCBI Taxonomy" id="45465"/>
    <lineage>
        <taxon>Bacteria</taxon>
        <taxon>Pseudomonadati</taxon>
        <taxon>Pseudomonadota</taxon>
        <taxon>Betaproteobacteria</taxon>
        <taxon>Neisseriales</taxon>
        <taxon>Chromobacteriaceae</taxon>
        <taxon>Vogesella</taxon>
    </lineage>
</organism>